<dbReference type="Proteomes" id="UP000004925">
    <property type="component" value="Unassembled WGS sequence"/>
</dbReference>
<dbReference type="RefSeq" id="WP_008803196.1">
    <property type="nucleotide sequence ID" value="NZ_KQ235737.1"/>
</dbReference>
<name>A0A0M1VVH2_FUSVC</name>
<proteinExistence type="predicted"/>
<dbReference type="HOGENOM" id="CLU_942860_0_0_0"/>
<dbReference type="EMBL" id="ACDE02000019">
    <property type="protein sequence ID" value="EEO40596.1"/>
    <property type="molecule type" value="Genomic_DNA"/>
</dbReference>
<accession>A0A0M1VVH2</accession>
<protein>
    <submittedName>
        <fullName evidence="1">Uncharacterized protein</fullName>
    </submittedName>
</protein>
<evidence type="ECO:0000313" key="2">
    <source>
        <dbReference type="Proteomes" id="UP000004925"/>
    </source>
</evidence>
<reference evidence="1 2" key="1">
    <citation type="submission" date="2011-10" db="EMBL/GenBank/DDBJ databases">
        <title>The Genome Sequence of Fusobacterium sp. 4_1_13.</title>
        <authorList>
            <consortium name="The Broad Institute Genome Sequencing Platform"/>
            <person name="Earl A."/>
            <person name="Ward D."/>
            <person name="Feldgarden M."/>
            <person name="Gevers D."/>
            <person name="Strauss J."/>
            <person name="Ambrose C."/>
            <person name="Allen-Vercoe E."/>
            <person name="Young S.K."/>
            <person name="Zeng Q."/>
            <person name="Gargeya S."/>
            <person name="Fitzgerald M."/>
            <person name="Haas B."/>
            <person name="Abouelleil A."/>
            <person name="Alvarado L."/>
            <person name="Arachchi H.M."/>
            <person name="Berlin A."/>
            <person name="Brown A."/>
            <person name="Chapman S.B."/>
            <person name="Chen Z."/>
            <person name="Dunbar C."/>
            <person name="Freedman E."/>
            <person name="Gearin G."/>
            <person name="Goldberg J."/>
            <person name="Griggs A."/>
            <person name="Gujja S."/>
            <person name="Heiman D."/>
            <person name="Howarth C."/>
            <person name="Larson L."/>
            <person name="Lui A."/>
            <person name="MacDonald P.J."/>
            <person name="Montmayeur A."/>
            <person name="Murphy C."/>
            <person name="Neiman D."/>
            <person name="Pearson M."/>
            <person name="Priest M."/>
            <person name="Roberts A."/>
            <person name="Saif S."/>
            <person name="Shea T."/>
            <person name="Shenoy N."/>
            <person name="Sisk P."/>
            <person name="Stolte C."/>
            <person name="Sykes S."/>
            <person name="Wortman J."/>
            <person name="Nusbaum C."/>
            <person name="Birren B."/>
        </authorList>
    </citation>
    <scope>NUCLEOTIDE SEQUENCE [LARGE SCALE GENOMIC DNA]</scope>
    <source>
        <strain evidence="1 2">4_1_13</strain>
    </source>
</reference>
<dbReference type="AlphaFoldDB" id="A0A0M1VVH2"/>
<evidence type="ECO:0000313" key="1">
    <source>
        <dbReference type="EMBL" id="EEO40596.1"/>
    </source>
</evidence>
<gene>
    <name evidence="1" type="ORF">FSCG_01309</name>
</gene>
<sequence>MRENYRKIIKKAYGFLEGNSHFRSKISDLKFSIFNYFKDDEEYSTLYSIFKALEQDYAKILITLNNIEKIYSEYQRNEYKNNYVDWFNFDSPNSQLGCLIEYLFVKYRVIFEYIQEILDLTLPKKFNENEKKQFNSLNKKHDKYKFLLGYVYNNISDEEKEFLNIDWLENIRINRNFLIHCGATCMACADKKNDLIFQINTRDFFDYKELIEENIFYTNLDTNFIYYPRYWGLQLSRLIVFLVTILDFITKDTQFDIEAKGMFELTFGQNLNFENDKETVLKNMLKKLIE</sequence>
<comment type="caution">
    <text evidence="1">The sequence shown here is derived from an EMBL/GenBank/DDBJ whole genome shotgun (WGS) entry which is preliminary data.</text>
</comment>
<organism evidence="1 2">
    <name type="scientific">Fusobacterium vincentii 4_1_13</name>
    <dbReference type="NCBI Taxonomy" id="469606"/>
    <lineage>
        <taxon>Bacteria</taxon>
        <taxon>Fusobacteriati</taxon>
        <taxon>Fusobacteriota</taxon>
        <taxon>Fusobacteriia</taxon>
        <taxon>Fusobacteriales</taxon>
        <taxon>Fusobacteriaceae</taxon>
        <taxon>Fusobacterium</taxon>
    </lineage>
</organism>